<reference evidence="4" key="1">
    <citation type="submission" date="2023-01" db="EMBL/GenBank/DDBJ databases">
        <title>Complete genome sequence of Planctobacterium marinum strain Dej080120_11.</title>
        <authorList>
            <person name="Ueki S."/>
            <person name="Maruyama F."/>
        </authorList>
    </citation>
    <scope>NUCLEOTIDE SEQUENCE</scope>
    <source>
        <strain evidence="4">Dej080120_11</strain>
    </source>
</reference>
<dbReference type="KEGG" id="pmaw:MACH26_12630"/>
<keyword evidence="5" id="KW-1185">Reference proteome</keyword>
<evidence type="ECO:0000313" key="4">
    <source>
        <dbReference type="EMBL" id="BDX05742.1"/>
    </source>
</evidence>
<evidence type="ECO:0000256" key="1">
    <source>
        <dbReference type="ARBA" id="ARBA00022737"/>
    </source>
</evidence>
<feature type="chain" id="PRO_5041200971" description="Tetratricopeptide repeat protein" evidence="3">
    <location>
        <begin position="30"/>
        <end position="422"/>
    </location>
</feature>
<dbReference type="SMART" id="SM00028">
    <property type="entry name" value="TPR"/>
    <property type="match status" value="4"/>
</dbReference>
<dbReference type="Gene3D" id="1.25.40.10">
    <property type="entry name" value="Tetratricopeptide repeat domain"/>
    <property type="match status" value="3"/>
</dbReference>
<dbReference type="PANTHER" id="PTHR44186">
    <property type="match status" value="1"/>
</dbReference>
<evidence type="ECO:0000313" key="5">
    <source>
        <dbReference type="Proteomes" id="UP001333710"/>
    </source>
</evidence>
<keyword evidence="1" id="KW-0677">Repeat</keyword>
<keyword evidence="2" id="KW-0802">TPR repeat</keyword>
<evidence type="ECO:0000256" key="2">
    <source>
        <dbReference type="ARBA" id="ARBA00022803"/>
    </source>
</evidence>
<evidence type="ECO:0000256" key="3">
    <source>
        <dbReference type="SAM" id="SignalP"/>
    </source>
</evidence>
<dbReference type="AlphaFoldDB" id="A0AA48HNG4"/>
<organism evidence="4 5">
    <name type="scientific">Planctobacterium marinum</name>
    <dbReference type="NCBI Taxonomy" id="1631968"/>
    <lineage>
        <taxon>Bacteria</taxon>
        <taxon>Pseudomonadati</taxon>
        <taxon>Pseudomonadota</taxon>
        <taxon>Gammaproteobacteria</taxon>
        <taxon>Alteromonadales</taxon>
        <taxon>Alteromonadaceae</taxon>
        <taxon>Planctobacterium</taxon>
    </lineage>
</organism>
<keyword evidence="3" id="KW-0732">Signal</keyword>
<dbReference type="SUPFAM" id="SSF48452">
    <property type="entry name" value="TPR-like"/>
    <property type="match status" value="1"/>
</dbReference>
<dbReference type="InterPro" id="IPR019734">
    <property type="entry name" value="TPR_rpt"/>
</dbReference>
<name>A0AA48HNG4_9ALTE</name>
<evidence type="ECO:0008006" key="6">
    <source>
        <dbReference type="Google" id="ProtNLM"/>
    </source>
</evidence>
<dbReference type="SUPFAM" id="SSF81901">
    <property type="entry name" value="HCP-like"/>
    <property type="match status" value="1"/>
</dbReference>
<dbReference type="PANTHER" id="PTHR44186:SF1">
    <property type="entry name" value="BARDET-BIEDL SYNDROME 4 PROTEIN"/>
    <property type="match status" value="1"/>
</dbReference>
<feature type="signal peptide" evidence="3">
    <location>
        <begin position="1"/>
        <end position="29"/>
    </location>
</feature>
<proteinExistence type="predicted"/>
<protein>
    <recommendedName>
        <fullName evidence="6">Tetratricopeptide repeat protein</fullName>
    </recommendedName>
</protein>
<gene>
    <name evidence="4" type="ORF">MACH26_12630</name>
</gene>
<dbReference type="InterPro" id="IPR011990">
    <property type="entry name" value="TPR-like_helical_dom_sf"/>
</dbReference>
<sequence length="422" mass="48087">MIKMKSSILKLFGLSVLSVGLLASGTASAQTPPVLCPDYKRGPTKIPGQRVGKRVQKAFEAYSAELLDEAIEILKEIEADDSFDRAYVDRFLGNLLASQEGKASEALNYLLRSVKDKELNDNEHAQTLRLVGDLNMMERNFDQAVEYYNKWMDYTCKEDADVYTRLAQAFYETKQLPKMIAPADKAIAMYDKPNKNPYVLKLTSYYERKMYKETIEVAETLVKLFPENKQWWTQLGFFYMLVEDFSKALQTFELAYTQGYLQKASEIRALAQLYGSLEIPYKSAVIQEKYLKSGLLEADEDTLSRLANAWHRAKDYIKAADYYGQAAAISNDAEHYRKQGTLLLSAEKYKEAIVALKKSLDAGSDKEGSIQMALMEANFYQGKFKEAYVHIKEAIKDKSVARNAKAWEPYIKEKAKNRGITI</sequence>
<dbReference type="EMBL" id="AP027272">
    <property type="protein sequence ID" value="BDX05742.1"/>
    <property type="molecule type" value="Genomic_DNA"/>
</dbReference>
<dbReference type="Proteomes" id="UP001333710">
    <property type="component" value="Chromosome"/>
</dbReference>
<accession>A0AA48HNG4</accession>